<evidence type="ECO:0000313" key="8">
    <source>
        <dbReference type="Proteomes" id="UP000050320"/>
    </source>
</evidence>
<dbReference type="Proteomes" id="UP000050320">
    <property type="component" value="Unassembled WGS sequence"/>
</dbReference>
<dbReference type="InterPro" id="IPR012678">
    <property type="entry name" value="Ribosomal_uL23/eL15/eS24_sf"/>
</dbReference>
<dbReference type="GO" id="GO:0003723">
    <property type="term" value="F:RNA binding"/>
    <property type="evidence" value="ECO:0007669"/>
    <property type="project" value="TreeGrafter"/>
</dbReference>
<dbReference type="PANTHER" id="PTHR11847">
    <property type="entry name" value="RIBOSOMAL PROTEIN L15"/>
    <property type="match status" value="1"/>
</dbReference>
<dbReference type="PANTHER" id="PTHR11847:SF4">
    <property type="entry name" value="LARGE RIBOSOMAL SUBUNIT PROTEIN EL15"/>
    <property type="match status" value="1"/>
</dbReference>
<evidence type="ECO:0000256" key="5">
    <source>
        <dbReference type="SAM" id="MobiDB-lite"/>
    </source>
</evidence>
<dbReference type="GeneID" id="84222700"/>
<keyword evidence="2 7" id="KW-0689">Ribosomal protein</keyword>
<evidence type="ECO:0000256" key="2">
    <source>
        <dbReference type="ARBA" id="ARBA00022980"/>
    </source>
</evidence>
<dbReference type="GO" id="GO:0022625">
    <property type="term" value="C:cytosolic large ribosomal subunit"/>
    <property type="evidence" value="ECO:0007669"/>
    <property type="project" value="TreeGrafter"/>
</dbReference>
<evidence type="ECO:0000313" key="9">
    <source>
        <dbReference type="Proteomes" id="UP000050515"/>
    </source>
</evidence>
<dbReference type="AlphaFoldDB" id="A0A0Q0RUJ4"/>
<dbReference type="Gene3D" id="3.40.1120.10">
    <property type="entry name" value="Ribosomal protein l15e"/>
    <property type="match status" value="1"/>
</dbReference>
<reference evidence="6 9" key="1">
    <citation type="submission" date="2015-09" db="EMBL/GenBank/DDBJ databases">
        <title>Draft genome sequence of Acidiplasma aeolicum DSM 18409.</title>
        <authorList>
            <person name="Hemp J."/>
        </authorList>
    </citation>
    <scope>NUCLEOTIDE SEQUENCE [LARGE SCALE GENOMIC DNA]</scope>
    <source>
        <strain evidence="6 9">V</strain>
    </source>
</reference>
<dbReference type="InterPro" id="IPR024794">
    <property type="entry name" value="Rbsml_eL15_core_dom_sf"/>
</dbReference>
<dbReference type="GO" id="GO:0002181">
    <property type="term" value="P:cytoplasmic translation"/>
    <property type="evidence" value="ECO:0007669"/>
    <property type="project" value="TreeGrafter"/>
</dbReference>
<comment type="caution">
    <text evidence="7">The sequence shown here is derived from an EMBL/GenBank/DDBJ whole genome shotgun (WGS) entry which is preliminary data.</text>
</comment>
<evidence type="ECO:0000256" key="4">
    <source>
        <dbReference type="ARBA" id="ARBA00035535"/>
    </source>
</evidence>
<dbReference type="EMBL" id="LJCQ01000358">
    <property type="protein sequence ID" value="KPV45885.1"/>
    <property type="molecule type" value="Genomic_DNA"/>
</dbReference>
<dbReference type="InterPro" id="IPR000439">
    <property type="entry name" value="Ribosomal_eL15"/>
</dbReference>
<evidence type="ECO:0000313" key="6">
    <source>
        <dbReference type="EMBL" id="KPV45885.1"/>
    </source>
</evidence>
<dbReference type="RefSeq" id="WP_048101090.1">
    <property type="nucleotide sequence ID" value="NZ_JBBYJF010000005.1"/>
</dbReference>
<proteinExistence type="inferred from homology"/>
<dbReference type="Proteomes" id="UP000050515">
    <property type="component" value="Unassembled WGS sequence"/>
</dbReference>
<organism evidence="7 8">
    <name type="scientific">Acidiplasma aeolicum</name>
    <dbReference type="NCBI Taxonomy" id="507754"/>
    <lineage>
        <taxon>Archaea</taxon>
        <taxon>Methanobacteriati</taxon>
        <taxon>Thermoplasmatota</taxon>
        <taxon>Thermoplasmata</taxon>
        <taxon>Thermoplasmatales</taxon>
        <taxon>Ferroplasmaceae</taxon>
        <taxon>Acidiplasma</taxon>
    </lineage>
</organism>
<gene>
    <name evidence="7" type="ORF">AOG54_06710</name>
    <name evidence="6" type="ORF">SE19_07950</name>
</gene>
<dbReference type="GO" id="GO:0003735">
    <property type="term" value="F:structural constituent of ribosome"/>
    <property type="evidence" value="ECO:0007669"/>
    <property type="project" value="InterPro"/>
</dbReference>
<evidence type="ECO:0000256" key="3">
    <source>
        <dbReference type="ARBA" id="ARBA00023274"/>
    </source>
</evidence>
<keyword evidence="8" id="KW-1185">Reference proteome</keyword>
<dbReference type="EMBL" id="LKBG01000282">
    <property type="protein sequence ID" value="KQB33680.1"/>
    <property type="molecule type" value="Genomic_DNA"/>
</dbReference>
<evidence type="ECO:0000313" key="7">
    <source>
        <dbReference type="EMBL" id="KQB33680.1"/>
    </source>
</evidence>
<dbReference type="OrthoDB" id="8183at2157"/>
<dbReference type="SMART" id="SM01384">
    <property type="entry name" value="Ribosomal_L15e"/>
    <property type="match status" value="1"/>
</dbReference>
<feature type="region of interest" description="Disordered" evidence="5">
    <location>
        <begin position="170"/>
        <end position="194"/>
    </location>
</feature>
<dbReference type="NCBIfam" id="NF003269">
    <property type="entry name" value="PRK04243.1"/>
    <property type="match status" value="1"/>
</dbReference>
<dbReference type="SUPFAM" id="SSF54189">
    <property type="entry name" value="Ribosomal proteins S24e, L23 and L15e"/>
    <property type="match status" value="1"/>
</dbReference>
<dbReference type="PATRIC" id="fig|507754.4.peg.1786"/>
<name>A0A0Q0RUJ4_9ARCH</name>
<protein>
    <recommendedName>
        <fullName evidence="4">50S ribosomal protein L15e</fullName>
    </recommendedName>
</protein>
<sequence>MNSYSLIRDEWKSLKKSDIYLMHKQRMISWRKGNSVERLEYPTRIDRARSAGYKAKEGYIIVRSRVRRGGQNKPKIMGGRRPRRLAYTKMTLKKSIQLIAEERAADKYPNMEVLNSYYVGEDGLYKYYEVILVDRTNPNIYNDRHISWISEPQNKGRVYRGLTSAGYKNRGLGHGRLNSSKSRPSIRANGRLRR</sequence>
<accession>A0A0Q0RUJ4</accession>
<evidence type="ECO:0000256" key="1">
    <source>
        <dbReference type="ARBA" id="ARBA00006857"/>
    </source>
</evidence>
<reference evidence="7 8" key="2">
    <citation type="submission" date="2015-09" db="EMBL/GenBank/DDBJ databases">
        <title>Heavy metals and arsenic resistance mechanisms in polyextremophilic archaea of the family Ferroplasmaceae.</title>
        <authorList>
            <person name="Bulaev A.G."/>
            <person name="Kanygina A.V."/>
        </authorList>
    </citation>
    <scope>NUCLEOTIDE SEQUENCE [LARGE SCALE GENOMIC DNA]</scope>
    <source>
        <strain evidence="7 8">VT</strain>
    </source>
</reference>
<comment type="similarity">
    <text evidence="1">Belongs to the eukaryotic ribosomal protein eL15 family.</text>
</comment>
<keyword evidence="3" id="KW-0687">Ribonucleoprotein</keyword>
<dbReference type="Pfam" id="PF00827">
    <property type="entry name" value="Ribosomal_L15e"/>
    <property type="match status" value="1"/>
</dbReference>